<reference evidence="1 2" key="1">
    <citation type="journal article" date="2021" name="Elife">
        <title>Chloroplast acquisition without the gene transfer in kleptoplastic sea slugs, Plakobranchus ocellatus.</title>
        <authorList>
            <person name="Maeda T."/>
            <person name="Takahashi S."/>
            <person name="Yoshida T."/>
            <person name="Shimamura S."/>
            <person name="Takaki Y."/>
            <person name="Nagai Y."/>
            <person name="Toyoda A."/>
            <person name="Suzuki Y."/>
            <person name="Arimoto A."/>
            <person name="Ishii H."/>
            <person name="Satoh N."/>
            <person name="Nishiyama T."/>
            <person name="Hasebe M."/>
            <person name="Maruyama T."/>
            <person name="Minagawa J."/>
            <person name="Obokata J."/>
            <person name="Shigenobu S."/>
        </authorList>
    </citation>
    <scope>NUCLEOTIDE SEQUENCE [LARGE SCALE GENOMIC DNA]</scope>
</reference>
<dbReference type="Proteomes" id="UP000735302">
    <property type="component" value="Unassembled WGS sequence"/>
</dbReference>
<dbReference type="AlphaFoldDB" id="A0AAV3Z317"/>
<gene>
    <name evidence="1" type="ORF">PoB_001551000</name>
</gene>
<evidence type="ECO:0000313" key="2">
    <source>
        <dbReference type="Proteomes" id="UP000735302"/>
    </source>
</evidence>
<proteinExistence type="predicted"/>
<sequence length="182" mass="19985">MDPVLFHGQCLHSLACRTCPWRLAVLDSSGAANCHTVAVSLPDCQGIDILEVTAEEVKVKASRSISYLVTRALQVSSEYYAVTAVSRQSLAVGYRFDRGIDLINLEGRVLRQICPNISPDYMVTSDNGDLVCCCVDGKIARVQVDSGKIIFNNSGLLSSQSSVLTVLIKFNQNELKYDFIYN</sequence>
<organism evidence="1 2">
    <name type="scientific">Plakobranchus ocellatus</name>
    <dbReference type="NCBI Taxonomy" id="259542"/>
    <lineage>
        <taxon>Eukaryota</taxon>
        <taxon>Metazoa</taxon>
        <taxon>Spiralia</taxon>
        <taxon>Lophotrochozoa</taxon>
        <taxon>Mollusca</taxon>
        <taxon>Gastropoda</taxon>
        <taxon>Heterobranchia</taxon>
        <taxon>Euthyneura</taxon>
        <taxon>Panpulmonata</taxon>
        <taxon>Sacoglossa</taxon>
        <taxon>Placobranchoidea</taxon>
        <taxon>Plakobranchidae</taxon>
        <taxon>Plakobranchus</taxon>
    </lineage>
</organism>
<keyword evidence="2" id="KW-1185">Reference proteome</keyword>
<dbReference type="EMBL" id="BLXT01001900">
    <property type="protein sequence ID" value="GFN89004.1"/>
    <property type="molecule type" value="Genomic_DNA"/>
</dbReference>
<name>A0AAV3Z317_9GAST</name>
<comment type="caution">
    <text evidence="1">The sequence shown here is derived from an EMBL/GenBank/DDBJ whole genome shotgun (WGS) entry which is preliminary data.</text>
</comment>
<evidence type="ECO:0000313" key="1">
    <source>
        <dbReference type="EMBL" id="GFN89004.1"/>
    </source>
</evidence>
<protein>
    <submittedName>
        <fullName evidence="1">Uncharacterized protein</fullName>
    </submittedName>
</protein>
<accession>A0AAV3Z317</accession>